<keyword evidence="6" id="KW-0732">Signal</keyword>
<proteinExistence type="inferred from homology"/>
<dbReference type="Gene3D" id="2.30.30.40">
    <property type="entry name" value="SH3 Domains"/>
    <property type="match status" value="1"/>
</dbReference>
<comment type="caution">
    <text evidence="9">The sequence shown here is derived from an EMBL/GenBank/DDBJ whole genome shotgun (WGS) entry which is preliminary data.</text>
</comment>
<dbReference type="RefSeq" id="WP_169559410.1">
    <property type="nucleotide sequence ID" value="NZ_BSNF01000001.1"/>
</dbReference>
<keyword evidence="4" id="KW-0472">Membrane</keyword>
<evidence type="ECO:0000256" key="3">
    <source>
        <dbReference type="ARBA" id="ARBA00015281"/>
    </source>
</evidence>
<evidence type="ECO:0000256" key="5">
    <source>
        <dbReference type="ARBA" id="ARBA00023288"/>
    </source>
</evidence>
<keyword evidence="5" id="KW-0449">Lipoprotein</keyword>
<dbReference type="Pfam" id="PF05433">
    <property type="entry name" value="Rick_17kDa_Anti"/>
    <property type="match status" value="1"/>
</dbReference>
<dbReference type="InterPro" id="IPR008816">
    <property type="entry name" value="Gly_zipper_2TM_dom"/>
</dbReference>
<protein>
    <recommendedName>
        <fullName evidence="3">17 kDa surface antigen</fullName>
    </recommendedName>
</protein>
<dbReference type="PANTHER" id="PTHR35603:SF2">
    <property type="entry name" value="OUTER MEMBRANE LIPOPROTEIN"/>
    <property type="match status" value="1"/>
</dbReference>
<sequence length="294" mass="30966">MSKKAVAALLISTAVLSGCQTTNSGETFGTVLGAVGGAIIGAQFGKGAGQLVGTAIGTLAGAYIGNQLGKILDEQEQAAVEAETATALEKSEDGQKIVWNSPKTGAEAEIQTVNTRQETKTVTLYRDRRISEMPPLTLLGEEYHSLKSSNIRKSPSTDAEIVGSLQEQERFNAVGRVEGKPWIVVAKNNRTVGFVYEPLVEKAPAAATVAEAAPTPAIRNQSTFAENAAKLEKEGKGQDSLGEPIDLDAEGLIAEEVQVATTCRDLEVTSKKGDKQGQDSFTACKATDGAWEIL</sequence>
<evidence type="ECO:0000313" key="9">
    <source>
        <dbReference type="EMBL" id="GLQ05408.1"/>
    </source>
</evidence>
<reference evidence="9" key="2">
    <citation type="submission" date="2023-01" db="EMBL/GenBank/DDBJ databases">
        <title>Draft genome sequence of Sneathiella chinensis strain NBRC 103408.</title>
        <authorList>
            <person name="Sun Q."/>
            <person name="Mori K."/>
        </authorList>
    </citation>
    <scope>NUCLEOTIDE SEQUENCE</scope>
    <source>
        <strain evidence="9">NBRC 103408</strain>
    </source>
</reference>
<dbReference type="Pfam" id="PF08239">
    <property type="entry name" value="SH3_3"/>
    <property type="match status" value="1"/>
</dbReference>
<comment type="similarity">
    <text evidence="2">Belongs to the rickettsiale 17 kDa surface antigen family.</text>
</comment>
<dbReference type="EMBL" id="BSNF01000001">
    <property type="protein sequence ID" value="GLQ05408.1"/>
    <property type="molecule type" value="Genomic_DNA"/>
</dbReference>
<dbReference type="InterPro" id="IPR003646">
    <property type="entry name" value="SH3-like_bac-type"/>
</dbReference>
<dbReference type="InterPro" id="IPR051407">
    <property type="entry name" value="Bact_OM_lipoprot/Surf_antigen"/>
</dbReference>
<evidence type="ECO:0000313" key="10">
    <source>
        <dbReference type="Proteomes" id="UP001161409"/>
    </source>
</evidence>
<feature type="chain" id="PRO_5046303002" description="17 kDa surface antigen" evidence="6">
    <location>
        <begin position="18"/>
        <end position="294"/>
    </location>
</feature>
<evidence type="ECO:0000256" key="2">
    <source>
        <dbReference type="ARBA" id="ARBA00008681"/>
    </source>
</evidence>
<dbReference type="PROSITE" id="PS51257">
    <property type="entry name" value="PROKAR_LIPOPROTEIN"/>
    <property type="match status" value="1"/>
</dbReference>
<feature type="domain" description="Glycine zipper 2TM" evidence="7">
    <location>
        <begin position="29"/>
        <end position="69"/>
    </location>
</feature>
<reference evidence="9" key="1">
    <citation type="journal article" date="2014" name="Int. J. Syst. Evol. Microbiol.">
        <title>Complete genome of a new Firmicutes species belonging to the dominant human colonic microbiota ('Ruminococcus bicirculans') reveals two chromosomes and a selective capacity to utilize plant glucans.</title>
        <authorList>
            <consortium name="NISC Comparative Sequencing Program"/>
            <person name="Wegmann U."/>
            <person name="Louis P."/>
            <person name="Goesmann A."/>
            <person name="Henrissat B."/>
            <person name="Duncan S.H."/>
            <person name="Flint H.J."/>
        </authorList>
    </citation>
    <scope>NUCLEOTIDE SEQUENCE</scope>
    <source>
        <strain evidence="9">NBRC 103408</strain>
    </source>
</reference>
<dbReference type="PANTHER" id="PTHR35603">
    <property type="match status" value="1"/>
</dbReference>
<evidence type="ECO:0000259" key="7">
    <source>
        <dbReference type="Pfam" id="PF05433"/>
    </source>
</evidence>
<evidence type="ECO:0000256" key="6">
    <source>
        <dbReference type="SAM" id="SignalP"/>
    </source>
</evidence>
<evidence type="ECO:0000256" key="4">
    <source>
        <dbReference type="ARBA" id="ARBA00023136"/>
    </source>
</evidence>
<gene>
    <name evidence="9" type="ORF">GCM10007924_06290</name>
</gene>
<feature type="domain" description="SH3b" evidence="8">
    <location>
        <begin position="150"/>
        <end position="197"/>
    </location>
</feature>
<feature type="signal peptide" evidence="6">
    <location>
        <begin position="1"/>
        <end position="17"/>
    </location>
</feature>
<organism evidence="9 10">
    <name type="scientific">Sneathiella chinensis</name>
    <dbReference type="NCBI Taxonomy" id="349750"/>
    <lineage>
        <taxon>Bacteria</taxon>
        <taxon>Pseudomonadati</taxon>
        <taxon>Pseudomonadota</taxon>
        <taxon>Alphaproteobacteria</taxon>
        <taxon>Sneathiellales</taxon>
        <taxon>Sneathiellaceae</taxon>
        <taxon>Sneathiella</taxon>
    </lineage>
</organism>
<name>A0ABQ5U0R2_9PROT</name>
<accession>A0ABQ5U0R2</accession>
<evidence type="ECO:0000259" key="8">
    <source>
        <dbReference type="Pfam" id="PF08239"/>
    </source>
</evidence>
<dbReference type="Proteomes" id="UP001161409">
    <property type="component" value="Unassembled WGS sequence"/>
</dbReference>
<comment type="subcellular location">
    <subcellularLocation>
        <location evidence="1">Cell outer membrane</location>
        <topology evidence="1">Lipid-anchor</topology>
    </subcellularLocation>
</comment>
<keyword evidence="10" id="KW-1185">Reference proteome</keyword>
<evidence type="ECO:0000256" key="1">
    <source>
        <dbReference type="ARBA" id="ARBA00004459"/>
    </source>
</evidence>